<feature type="compositionally biased region" description="Basic and acidic residues" evidence="1">
    <location>
        <begin position="392"/>
        <end position="407"/>
    </location>
</feature>
<dbReference type="EMBL" id="MU001493">
    <property type="protein sequence ID" value="KAF2450670.1"/>
    <property type="molecule type" value="Genomic_DNA"/>
</dbReference>
<feature type="compositionally biased region" description="Low complexity" evidence="1">
    <location>
        <begin position="57"/>
        <end position="75"/>
    </location>
</feature>
<dbReference type="PANTHER" id="PTHR38697:SF1">
    <property type="entry name" value="NUCLEAR PORE COMPLEX PROTEIN SIMILAR TO S. CEREVISIAE NUP2 (EUROFUNG)"/>
    <property type="match status" value="1"/>
</dbReference>
<feature type="region of interest" description="Disordered" evidence="1">
    <location>
        <begin position="493"/>
        <end position="655"/>
    </location>
</feature>
<feature type="compositionally biased region" description="Basic and acidic residues" evidence="1">
    <location>
        <begin position="611"/>
        <end position="625"/>
    </location>
</feature>
<dbReference type="PANTHER" id="PTHR38697">
    <property type="entry name" value="NUCLEAR PORE COMPLEX PROTEIN SIMILAR TO S. CEREVISIAE NUP2 (EUROFUNG)"/>
    <property type="match status" value="1"/>
</dbReference>
<feature type="compositionally biased region" description="Low complexity" evidence="1">
    <location>
        <begin position="22"/>
        <end position="39"/>
    </location>
</feature>
<reference evidence="2" key="1">
    <citation type="journal article" date="2020" name="Stud. Mycol.">
        <title>101 Dothideomycetes genomes: a test case for predicting lifestyles and emergence of pathogens.</title>
        <authorList>
            <person name="Haridas S."/>
            <person name="Albert R."/>
            <person name="Binder M."/>
            <person name="Bloem J."/>
            <person name="Labutti K."/>
            <person name="Salamov A."/>
            <person name="Andreopoulos B."/>
            <person name="Baker S."/>
            <person name="Barry K."/>
            <person name="Bills G."/>
            <person name="Bluhm B."/>
            <person name="Cannon C."/>
            <person name="Castanera R."/>
            <person name="Culley D."/>
            <person name="Daum C."/>
            <person name="Ezra D."/>
            <person name="Gonzalez J."/>
            <person name="Henrissat B."/>
            <person name="Kuo A."/>
            <person name="Liang C."/>
            <person name="Lipzen A."/>
            <person name="Lutzoni F."/>
            <person name="Magnuson J."/>
            <person name="Mondo S."/>
            <person name="Nolan M."/>
            <person name="Ohm R."/>
            <person name="Pangilinan J."/>
            <person name="Park H.-J."/>
            <person name="Ramirez L."/>
            <person name="Alfaro M."/>
            <person name="Sun H."/>
            <person name="Tritt A."/>
            <person name="Yoshinaga Y."/>
            <person name="Zwiers L.-H."/>
            <person name="Turgeon B."/>
            <person name="Goodwin S."/>
            <person name="Spatafora J."/>
            <person name="Crous P."/>
            <person name="Grigoriev I."/>
        </authorList>
    </citation>
    <scope>NUCLEOTIDE SEQUENCE</scope>
    <source>
        <strain evidence="2">CBS 690.94</strain>
    </source>
</reference>
<dbReference type="AlphaFoldDB" id="A0A9P4PSR8"/>
<evidence type="ECO:0008006" key="4">
    <source>
        <dbReference type="Google" id="ProtNLM"/>
    </source>
</evidence>
<feature type="region of interest" description="Disordered" evidence="1">
    <location>
        <begin position="112"/>
        <end position="169"/>
    </location>
</feature>
<dbReference type="OrthoDB" id="10265837at2759"/>
<sequence>MSSEAYQKLIKDRRSTSDDQSAEASQEEPAATETTTQSPLKPSEASQPTQPAQPEGPATNPFASSSSSVPASNPTKNSLFTPVKPAAPTSDLSSSSSSSIFTAMKPAASTFNSASNSLFTPTKPAASTSNSASNSLFTPAKPAASTPKPALTGTPAPEKEPTNDATALRVPKVAVPSSWTVPDGSADLREHIQLLEQVNDTYRAKIAQLPAKADWSALSKWHFEESSRLKKKIDDTKKQVAAAKGITGEESILSTKRKTDDSARLDSPFKKARSGEAPTTPKASAPAQPSTTPKANPLSKPFNLFANASPQQSSDEPDEPAQPKANESKDSAPHAGFTPNFGTSASSGATGFTPNFGTSASSGATGFKPSFGAFTKTGSSGGSGFFGQFGGKTKEQLQEERMKKALEEGYDSPTTSEEAEGDYETREQWMARWKKEESERQAALDAAANDTKLTFAPIATSKKTNAPTFKFAAASNNAASSSDSIVASQGFASGASTPRFLGSRLSSPAPSTEGVRSVLDTPLGAQTPSSNLFGHLSAASSPHQDDSDDEADDEAVARPSVEEESKKRKLGNTGDPDSESSEIPEESMRRKKAATETSNLTNSDSEQETTDTPKKGRSLADRMTREPSQTAPGKEDGSPSLNSINSKLYNINGSQTPAAKSSFKFDFAAAAKAAPQSAPPKQNIFGGDQTFKFGDPIKFGSSTNTNSIFTVTPATPSPGSSSGPTAAPPKVVNSPFSFLSAAPSAATSAVSSRAVTPASDADASAAEGAAVNEEEALNDVESDKSILTSEEKDEFDVLFEAEQVIVNKQVRKEGAPKPEWIKIANGRLWILKSKADSHVILRLRMKSGAVRVNYRIPPVLKSSIMGANMTQVLTREPTIKDGKTIVQHFIFAFNHKDKTTKQELAKKFSDTYNDTVP</sequence>
<feature type="compositionally biased region" description="Acidic residues" evidence="1">
    <location>
        <begin position="576"/>
        <end position="585"/>
    </location>
</feature>
<name>A0A9P4PSR8_9PLEO</name>
<comment type="caution">
    <text evidence="2">The sequence shown here is derived from an EMBL/GenBank/DDBJ whole genome shotgun (WGS) entry which is preliminary data.</text>
</comment>
<feature type="compositionally biased region" description="Polar residues" evidence="1">
    <location>
        <begin position="340"/>
        <end position="364"/>
    </location>
</feature>
<dbReference type="InterPro" id="IPR053074">
    <property type="entry name" value="NPC_Nucleoporin"/>
</dbReference>
<feature type="compositionally biased region" description="Polar residues" evidence="1">
    <location>
        <begin position="524"/>
        <end position="542"/>
    </location>
</feature>
<feature type="region of interest" description="Disordered" evidence="1">
    <location>
        <begin position="242"/>
        <end position="425"/>
    </location>
</feature>
<feature type="region of interest" description="Disordered" evidence="1">
    <location>
        <begin position="1"/>
        <end position="99"/>
    </location>
</feature>
<keyword evidence="3" id="KW-1185">Reference proteome</keyword>
<feature type="compositionally biased region" description="Polar residues" evidence="1">
    <location>
        <begin position="639"/>
        <end position="655"/>
    </location>
</feature>
<organism evidence="2 3">
    <name type="scientific">Karstenula rhodostoma CBS 690.94</name>
    <dbReference type="NCBI Taxonomy" id="1392251"/>
    <lineage>
        <taxon>Eukaryota</taxon>
        <taxon>Fungi</taxon>
        <taxon>Dikarya</taxon>
        <taxon>Ascomycota</taxon>
        <taxon>Pezizomycotina</taxon>
        <taxon>Dothideomycetes</taxon>
        <taxon>Pleosporomycetidae</taxon>
        <taxon>Pleosporales</taxon>
        <taxon>Massarineae</taxon>
        <taxon>Didymosphaeriaceae</taxon>
        <taxon>Karstenula</taxon>
    </lineage>
</organism>
<feature type="compositionally biased region" description="Basic and acidic residues" evidence="1">
    <location>
        <begin position="257"/>
        <end position="269"/>
    </location>
</feature>
<feature type="compositionally biased region" description="Gly residues" evidence="1">
    <location>
        <begin position="379"/>
        <end position="390"/>
    </location>
</feature>
<dbReference type="Proteomes" id="UP000799764">
    <property type="component" value="Unassembled WGS sequence"/>
</dbReference>
<evidence type="ECO:0000313" key="2">
    <source>
        <dbReference type="EMBL" id="KAF2450670.1"/>
    </source>
</evidence>
<evidence type="ECO:0000256" key="1">
    <source>
        <dbReference type="SAM" id="MobiDB-lite"/>
    </source>
</evidence>
<gene>
    <name evidence="2" type="ORF">P171DRAFT_143980</name>
</gene>
<feature type="compositionally biased region" description="Polar residues" evidence="1">
    <location>
        <begin position="595"/>
        <end position="604"/>
    </location>
</feature>
<feature type="compositionally biased region" description="Low complexity" evidence="1">
    <location>
        <begin position="120"/>
        <end position="150"/>
    </location>
</feature>
<proteinExistence type="predicted"/>
<evidence type="ECO:0000313" key="3">
    <source>
        <dbReference type="Proteomes" id="UP000799764"/>
    </source>
</evidence>
<protein>
    <recommendedName>
        <fullName evidence="4">RanBD1 domain-containing protein</fullName>
    </recommendedName>
</protein>
<accession>A0A9P4PSR8</accession>